<feature type="compositionally biased region" description="Basic and acidic residues" evidence="3">
    <location>
        <begin position="48"/>
        <end position="57"/>
    </location>
</feature>
<organism evidence="5 6">
    <name type="scientific">Mya arenaria</name>
    <name type="common">Soft-shell clam</name>
    <dbReference type="NCBI Taxonomy" id="6604"/>
    <lineage>
        <taxon>Eukaryota</taxon>
        <taxon>Metazoa</taxon>
        <taxon>Spiralia</taxon>
        <taxon>Lophotrochozoa</taxon>
        <taxon>Mollusca</taxon>
        <taxon>Bivalvia</taxon>
        <taxon>Autobranchia</taxon>
        <taxon>Heteroconchia</taxon>
        <taxon>Euheterodonta</taxon>
        <taxon>Imparidentia</taxon>
        <taxon>Neoheterodontei</taxon>
        <taxon>Myida</taxon>
        <taxon>Myoidea</taxon>
        <taxon>Myidae</taxon>
        <taxon>Mya</taxon>
    </lineage>
</organism>
<dbReference type="InterPro" id="IPR027806">
    <property type="entry name" value="HARBI1_dom"/>
</dbReference>
<dbReference type="Proteomes" id="UP001164746">
    <property type="component" value="Chromosome 14"/>
</dbReference>
<feature type="region of interest" description="Disordered" evidence="3">
    <location>
        <begin position="473"/>
        <end position="495"/>
    </location>
</feature>
<feature type="compositionally biased region" description="Polar residues" evidence="3">
    <location>
        <begin position="63"/>
        <end position="72"/>
    </location>
</feature>
<name>A0ABY7FTB2_MYAAR</name>
<feature type="compositionally biased region" description="Basic and acidic residues" evidence="3">
    <location>
        <begin position="229"/>
        <end position="266"/>
    </location>
</feature>
<feature type="region of interest" description="Disordered" evidence="3">
    <location>
        <begin position="206"/>
        <end position="279"/>
    </location>
</feature>
<dbReference type="Pfam" id="PF13359">
    <property type="entry name" value="DDE_Tnp_4"/>
    <property type="match status" value="1"/>
</dbReference>
<evidence type="ECO:0000256" key="1">
    <source>
        <dbReference type="ARBA" id="ARBA00001968"/>
    </source>
</evidence>
<feature type="region of interest" description="Disordered" evidence="3">
    <location>
        <begin position="1"/>
        <end position="84"/>
    </location>
</feature>
<comment type="cofactor">
    <cofactor evidence="1">
        <name>a divalent metal cation</name>
        <dbReference type="ChEBI" id="CHEBI:60240"/>
    </cofactor>
</comment>
<feature type="compositionally biased region" description="Basic and acidic residues" evidence="3">
    <location>
        <begin position="547"/>
        <end position="562"/>
    </location>
</feature>
<gene>
    <name evidence="5" type="ORF">MAR_011164</name>
</gene>
<feature type="domain" description="DDE Tnp4" evidence="4">
    <location>
        <begin position="947"/>
        <end position="1002"/>
    </location>
</feature>
<sequence length="1155" mass="132480">MEQTGSMHWPPLPTQEVPTHPEQPANEAHQHRSSTNAREGAQSCANDRATESSEPETRSTPSVRNNNTNINPASKRMNFRGRNGTNYIGQMVTFDTNNDNTHRKDASISESISDAVAQQPSASNDEADFGQYVKRRPKRYYVGGFKPSITDSRLAKYINDQGLKVTNILIMRKRRFNNVVIRINLEDDGQADNILKEDFWPSGIVCRPWKPPSRQPQQGPGYKSGTSHRYSDGTRGRSSTEHQDDGYRSDSRAWNSHERAYDTQRHTDHRTRPSVQERDLDYYNVDVQNRFDRLENDIYYQRNSKSERKAPTRTSIWLLSEFCGLEKGGSLQNHITTMPSAGNLHLPTAVVYITGAGNLHLPTAVVYITGAGNLHLPTAVVYITGAGNLHLPTAVVYITVAGNLHLPTAVVYITVAGNLHLPTAVVYITVAGNLHLPTAVVYITVAGNLHLPTAVNLQKQFKLIKDMEKTGSADSVSFGTKMEEQKERSAQRQKELEEELELEKRKYKLHEPLLKRRRVEQAELELERKFVNNAQEALDATVSSSKTKMEEQKERSAQRQKELEEELELERKFVNNAQEALDATVSSSKTKMEEQKERSAQRQKELEEELELEKRKYSNAQEPLDATELHEPLLKRRRVEQAELELERKFVNNAQEALDATVSSSKTKMEEQKERSAQRQKKLEEELELEKRKYSNAQEALDATELHEPLLKRRRVEQARLRTTSILYQETSYHSAGEMESNNKTQLQKERAEGECTWFLVIKALNDATWKMLYKRSYGIAEVARWKMLYGRSYDNAEDARWKMLYKKSYDNAEDVRWKMLYGRSYGIEEDERWKMLYERSYGIAGDASWKIMYDRSYGIAEDAMWKMLYERSYGMTVDARWKMLYERLYGNAGDAMWKMLYERSYDTAEDARETMRQHFAEIVDLEKEGIEIVNLEKEGIEIIRGLEREKLITNYRLSRGRRVVENAFGILTARFRVLLTTMQQTPEIAATIVESCVCLHNLMRIRYPGLQQAQLDQEDDQHNLVPGAWRTNEMLTAIQQVRGHNRDATDAKQQREYLSKYFNSAAGSSEPSSGCEETGIPAVTMLAVKMSSGKELELERKILDNAQEALDATELHEPLLKRRRAEQAIYIVAMLIPIAGEKVVINAAVTDLPE</sequence>
<keyword evidence="6" id="KW-1185">Reference proteome</keyword>
<keyword evidence="2" id="KW-0479">Metal-binding</keyword>
<feature type="compositionally biased region" description="Basic and acidic residues" evidence="3">
    <location>
        <begin position="667"/>
        <end position="684"/>
    </location>
</feature>
<feature type="region of interest" description="Disordered" evidence="3">
    <location>
        <begin position="578"/>
        <end position="628"/>
    </location>
</feature>
<evidence type="ECO:0000313" key="6">
    <source>
        <dbReference type="Proteomes" id="UP001164746"/>
    </source>
</evidence>
<dbReference type="EMBL" id="CP111025">
    <property type="protein sequence ID" value="WAR25460.1"/>
    <property type="molecule type" value="Genomic_DNA"/>
</dbReference>
<feature type="compositionally biased region" description="Basic and acidic residues" evidence="3">
    <location>
        <begin position="590"/>
        <end position="605"/>
    </location>
</feature>
<evidence type="ECO:0000256" key="2">
    <source>
        <dbReference type="ARBA" id="ARBA00022723"/>
    </source>
</evidence>
<accession>A0ABY7FTB2</accession>
<evidence type="ECO:0000259" key="4">
    <source>
        <dbReference type="Pfam" id="PF13359"/>
    </source>
</evidence>
<feature type="region of interest" description="Disordered" evidence="3">
    <location>
        <begin position="661"/>
        <end position="684"/>
    </location>
</feature>
<feature type="compositionally biased region" description="Basic and acidic residues" evidence="3">
    <location>
        <begin position="481"/>
        <end position="495"/>
    </location>
</feature>
<feature type="region of interest" description="Disordered" evidence="3">
    <location>
        <begin position="541"/>
        <end position="564"/>
    </location>
</feature>
<evidence type="ECO:0000256" key="3">
    <source>
        <dbReference type="SAM" id="MobiDB-lite"/>
    </source>
</evidence>
<reference evidence="5" key="1">
    <citation type="submission" date="2022-11" db="EMBL/GenBank/DDBJ databases">
        <title>Centuries of genome instability and evolution in soft-shell clam transmissible cancer (bioRxiv).</title>
        <authorList>
            <person name="Hart S.F.M."/>
            <person name="Yonemitsu M.A."/>
            <person name="Giersch R.M."/>
            <person name="Beal B.F."/>
            <person name="Arriagada G."/>
            <person name="Davis B.W."/>
            <person name="Ostrander E.A."/>
            <person name="Goff S.P."/>
            <person name="Metzger M.J."/>
        </authorList>
    </citation>
    <scope>NUCLEOTIDE SEQUENCE</scope>
    <source>
        <strain evidence="5">MELC-2E11</strain>
        <tissue evidence="5">Siphon/mantle</tissue>
    </source>
</reference>
<protein>
    <recommendedName>
        <fullName evidence="4">DDE Tnp4 domain-containing protein</fullName>
    </recommendedName>
</protein>
<proteinExistence type="predicted"/>
<evidence type="ECO:0000313" key="5">
    <source>
        <dbReference type="EMBL" id="WAR25460.1"/>
    </source>
</evidence>